<dbReference type="EMBL" id="JAKIKS010000003">
    <property type="protein sequence ID" value="MCL1123239.1"/>
    <property type="molecule type" value="Genomic_DNA"/>
</dbReference>
<reference evidence="2 3" key="1">
    <citation type="submission" date="2022-01" db="EMBL/GenBank/DDBJ databases">
        <title>Whole genome-based taxonomy of the Shewanellaceae.</title>
        <authorList>
            <person name="Martin-Rodriguez A.J."/>
        </authorList>
    </citation>
    <scope>NUCLEOTIDE SEQUENCE [LARGE SCALE GENOMIC DNA]</scope>
    <source>
        <strain evidence="2 3">DSM 17177</strain>
    </source>
</reference>
<dbReference type="RefSeq" id="WP_248938525.1">
    <property type="nucleotide sequence ID" value="NZ_JAKIKS010000003.1"/>
</dbReference>
<sequence>MNESNQSHLLRYLTSRNALETILFPIVIYSLLFWSLGAGWAVIGTAAYGVCVALIREENSSISVVLLLLFSGGFHYAFSKGFTPLGISEESVFLSVTSALTTIVVFSVYSIINRPIIRVLAESGMPQLKSLPIHGTRLYNRVWHEVSLVWIIATIFKLLAVLVCYKEGLNSMDFLVFLFSWPYTLALIAFSVKWPKKRWQHDV</sequence>
<evidence type="ECO:0008006" key="4">
    <source>
        <dbReference type="Google" id="ProtNLM"/>
    </source>
</evidence>
<keyword evidence="1" id="KW-0812">Transmembrane</keyword>
<accession>A0ABT0L6D0</accession>
<gene>
    <name evidence="2" type="ORF">L2764_01765</name>
</gene>
<evidence type="ECO:0000313" key="2">
    <source>
        <dbReference type="EMBL" id="MCL1123239.1"/>
    </source>
</evidence>
<feature type="transmembrane region" description="Helical" evidence="1">
    <location>
        <begin position="174"/>
        <end position="192"/>
    </location>
</feature>
<feature type="transmembrane region" description="Helical" evidence="1">
    <location>
        <begin position="22"/>
        <end position="55"/>
    </location>
</feature>
<evidence type="ECO:0000256" key="1">
    <source>
        <dbReference type="SAM" id="Phobius"/>
    </source>
</evidence>
<keyword evidence="3" id="KW-1185">Reference proteome</keyword>
<name>A0ABT0L6D0_9GAMM</name>
<keyword evidence="1" id="KW-1133">Transmembrane helix</keyword>
<organism evidence="2 3">
    <name type="scientific">Shewanella surugensis</name>
    <dbReference type="NCBI Taxonomy" id="212020"/>
    <lineage>
        <taxon>Bacteria</taxon>
        <taxon>Pseudomonadati</taxon>
        <taxon>Pseudomonadota</taxon>
        <taxon>Gammaproteobacteria</taxon>
        <taxon>Alteromonadales</taxon>
        <taxon>Shewanellaceae</taxon>
        <taxon>Shewanella</taxon>
    </lineage>
</organism>
<feature type="transmembrane region" description="Helical" evidence="1">
    <location>
        <begin position="91"/>
        <end position="112"/>
    </location>
</feature>
<comment type="caution">
    <text evidence="2">The sequence shown here is derived from an EMBL/GenBank/DDBJ whole genome shotgun (WGS) entry which is preliminary data.</text>
</comment>
<evidence type="ECO:0000313" key="3">
    <source>
        <dbReference type="Proteomes" id="UP001203423"/>
    </source>
</evidence>
<feature type="transmembrane region" description="Helical" evidence="1">
    <location>
        <begin position="62"/>
        <end position="79"/>
    </location>
</feature>
<proteinExistence type="predicted"/>
<dbReference type="Proteomes" id="UP001203423">
    <property type="component" value="Unassembled WGS sequence"/>
</dbReference>
<feature type="transmembrane region" description="Helical" evidence="1">
    <location>
        <begin position="142"/>
        <end position="162"/>
    </location>
</feature>
<protein>
    <recommendedName>
        <fullName evidence="4">Intracellular septation protein A</fullName>
    </recommendedName>
</protein>
<keyword evidence="1" id="KW-0472">Membrane</keyword>